<dbReference type="Gene3D" id="1.10.150.20">
    <property type="entry name" value="5' to 3' exonuclease, C-terminal subdomain"/>
    <property type="match status" value="1"/>
</dbReference>
<name>A0A6D2KX73_9BRAS</name>
<keyword evidence="3" id="KW-1185">Reference proteome</keyword>
<dbReference type="GO" id="GO:0000166">
    <property type="term" value="F:nucleotide binding"/>
    <property type="evidence" value="ECO:0007669"/>
    <property type="project" value="InterPro"/>
</dbReference>
<feature type="region of interest" description="Disordered" evidence="1">
    <location>
        <begin position="199"/>
        <end position="223"/>
    </location>
</feature>
<dbReference type="AlphaFoldDB" id="A0A6D2KX73"/>
<dbReference type="EMBL" id="CACVBM020001673">
    <property type="protein sequence ID" value="CAA7057094.1"/>
    <property type="molecule type" value="Genomic_DNA"/>
</dbReference>
<evidence type="ECO:0000313" key="3">
    <source>
        <dbReference type="Proteomes" id="UP000467841"/>
    </source>
</evidence>
<evidence type="ECO:0000256" key="1">
    <source>
        <dbReference type="SAM" id="MobiDB-lite"/>
    </source>
</evidence>
<reference evidence="2" key="1">
    <citation type="submission" date="2020-01" db="EMBL/GenBank/DDBJ databases">
        <authorList>
            <person name="Mishra B."/>
        </authorList>
    </citation>
    <scope>NUCLEOTIDE SEQUENCE [LARGE SCALE GENOMIC DNA]</scope>
</reference>
<organism evidence="2 3">
    <name type="scientific">Microthlaspi erraticum</name>
    <dbReference type="NCBI Taxonomy" id="1685480"/>
    <lineage>
        <taxon>Eukaryota</taxon>
        <taxon>Viridiplantae</taxon>
        <taxon>Streptophyta</taxon>
        <taxon>Embryophyta</taxon>
        <taxon>Tracheophyta</taxon>
        <taxon>Spermatophyta</taxon>
        <taxon>Magnoliopsida</taxon>
        <taxon>eudicotyledons</taxon>
        <taxon>Gunneridae</taxon>
        <taxon>Pentapetalae</taxon>
        <taxon>rosids</taxon>
        <taxon>malvids</taxon>
        <taxon>Brassicales</taxon>
        <taxon>Brassicaceae</taxon>
        <taxon>Coluteocarpeae</taxon>
        <taxon>Microthlaspi</taxon>
    </lineage>
</organism>
<dbReference type="Proteomes" id="UP000467841">
    <property type="component" value="Unassembled WGS sequence"/>
</dbReference>
<protein>
    <submittedName>
        <fullName evidence="2">Uncharacterized protein</fullName>
    </submittedName>
</protein>
<dbReference type="InterPro" id="IPR010995">
    <property type="entry name" value="DNA_repair_Rad51/TF_NusA_a-hlx"/>
</dbReference>
<gene>
    <name evidence="2" type="ORF">MERR_LOCUS44330</name>
</gene>
<comment type="caution">
    <text evidence="2">The sequence shown here is derived from an EMBL/GenBank/DDBJ whole genome shotgun (WGS) entry which is preliminary data.</text>
</comment>
<accession>A0A6D2KX73</accession>
<sequence>MENVEPEEIAIEKLIEHGLEANDVRILQNVGINTLNHLIRTETKESLKGLSEAKIDKICEAAEKIMIFPLTKQFIEIVEELLQRTRKLSLADDRFSEILHAYSELFNRCFTLEEMSISMQQRFSIPYTTVKQTIEELLKGMEGQRCFISYMKDSLLLSHFRNAKKNLLTTQEDMVKKIEAMDSKIKLLDESMKASCFTERGAGTNSTTGRASRETHQASRTSENMIEENIKKGFKEVGPAITRTVMEDVENLLTSGFSGLTDKISSTITSELSGERITNDIKAALEPERKGLGEEINESLLNMMCQMKIHFEKSFSEAMM</sequence>
<proteinExistence type="predicted"/>
<evidence type="ECO:0000313" key="2">
    <source>
        <dbReference type="EMBL" id="CAA7057094.1"/>
    </source>
</evidence>
<dbReference type="SUPFAM" id="SSF47794">
    <property type="entry name" value="Rad51 N-terminal domain-like"/>
    <property type="match status" value="1"/>
</dbReference>